<dbReference type="STRING" id="38772.ENSGAGP00000003660"/>
<reference evidence="3" key="1">
    <citation type="journal article" date="2017" name="PLoS ONE">
        <title>The Agassiz's desert tortoise genome provides a resource for the conservation of a threatened species.</title>
        <authorList>
            <person name="Tollis M."/>
            <person name="DeNardo D.F."/>
            <person name="Cornelius J.A."/>
            <person name="Dolby G.A."/>
            <person name="Edwards T."/>
            <person name="Henen B.T."/>
            <person name="Karl A.E."/>
            <person name="Murphy R.W."/>
            <person name="Kusumi K."/>
        </authorList>
    </citation>
    <scope>NUCLEOTIDE SEQUENCE [LARGE SCALE GENOMIC DNA]</scope>
</reference>
<keyword evidence="3" id="KW-1185">Reference proteome</keyword>
<organism evidence="2 3">
    <name type="scientific">Gopherus agassizii</name>
    <name type="common">Agassiz's desert tortoise</name>
    <dbReference type="NCBI Taxonomy" id="38772"/>
    <lineage>
        <taxon>Eukaryota</taxon>
        <taxon>Metazoa</taxon>
        <taxon>Chordata</taxon>
        <taxon>Craniata</taxon>
        <taxon>Vertebrata</taxon>
        <taxon>Euteleostomi</taxon>
        <taxon>Archelosauria</taxon>
        <taxon>Testudinata</taxon>
        <taxon>Testudines</taxon>
        <taxon>Cryptodira</taxon>
        <taxon>Durocryptodira</taxon>
        <taxon>Testudinoidea</taxon>
        <taxon>Testudinidae</taxon>
        <taxon>Gopherus</taxon>
    </lineage>
</organism>
<reference evidence="2" key="3">
    <citation type="submission" date="2025-09" db="UniProtKB">
        <authorList>
            <consortium name="Ensembl"/>
        </authorList>
    </citation>
    <scope>IDENTIFICATION</scope>
</reference>
<evidence type="ECO:0000313" key="2">
    <source>
        <dbReference type="Ensembl" id="ENSGAGP00000003660.1"/>
    </source>
</evidence>
<dbReference type="PANTHER" id="PTHR31366">
    <property type="entry name" value="UPF0739 PROTEIN C1ORF74"/>
    <property type="match status" value="1"/>
</dbReference>
<dbReference type="Proteomes" id="UP000291020">
    <property type="component" value="Unassembled WGS sequence"/>
</dbReference>
<accession>A0A452GPP2</accession>
<dbReference type="InterPro" id="IPR027850">
    <property type="entry name" value="DUF4504"/>
</dbReference>
<comment type="similarity">
    <text evidence="1">Belongs to the UPF0739 family.</text>
</comment>
<dbReference type="Ensembl" id="ENSGAGT00000004228.1">
    <property type="protein sequence ID" value="ENSGAGP00000003660.1"/>
    <property type="gene ID" value="ENSGAGG00000002969.1"/>
</dbReference>
<dbReference type="AlphaFoldDB" id="A0A452GPP2"/>
<name>A0A452GPP2_9SAUR</name>
<dbReference type="Pfam" id="PF14953">
    <property type="entry name" value="DUF4504"/>
    <property type="match status" value="1"/>
</dbReference>
<reference evidence="2" key="2">
    <citation type="submission" date="2025-08" db="UniProtKB">
        <authorList>
            <consortium name="Ensembl"/>
        </authorList>
    </citation>
    <scope>IDENTIFICATION</scope>
</reference>
<dbReference type="PANTHER" id="PTHR31366:SF2">
    <property type="entry name" value="UPF0739 PROTEIN C1ORF74"/>
    <property type="match status" value="1"/>
</dbReference>
<proteinExistence type="inferred from homology"/>
<evidence type="ECO:0000256" key="1">
    <source>
        <dbReference type="ARBA" id="ARBA00007065"/>
    </source>
</evidence>
<evidence type="ECO:0000313" key="3">
    <source>
        <dbReference type="Proteomes" id="UP000291020"/>
    </source>
</evidence>
<protein>
    <submittedName>
        <fullName evidence="2">Uncharacterized protein</fullName>
    </submittedName>
</protein>
<sequence length="273" mass="29936">KLLLEEQMATLSPQLLTAAAQQNLKPGRKKSLSPAASLHLAGEILAVASGLKPALLYDYNSVGVDKIENYLLQIQGIGLTKHRLHLLNIADNVLILNLEKTALWLEMLLLTNKVPFIDVSASRTCPGHCEPEYVESIKGHIAEILAHVKTLPNITSQPVTTSEIFSSDWNLCTIFGVLLGYPASYTFTSEQGFDNCLSLTPLRVFTVQASCCRISKDLRVRIYSFSVPENLYLAMKEALDAWSGNLKDVFSVQNDFANLCISTEVVSLAAVAL</sequence>